<dbReference type="AlphaFoldDB" id="A0A430KXY1"/>
<accession>A0A430KXY1</accession>
<proteinExistence type="predicted"/>
<gene>
    <name evidence="1" type="ORF">BHE90_017271</name>
</gene>
<name>A0A430KXY1_9HYPO</name>
<organism evidence="1 2">
    <name type="scientific">Fusarium euwallaceae</name>
    <dbReference type="NCBI Taxonomy" id="1147111"/>
    <lineage>
        <taxon>Eukaryota</taxon>
        <taxon>Fungi</taxon>
        <taxon>Dikarya</taxon>
        <taxon>Ascomycota</taxon>
        <taxon>Pezizomycotina</taxon>
        <taxon>Sordariomycetes</taxon>
        <taxon>Hypocreomycetidae</taxon>
        <taxon>Hypocreales</taxon>
        <taxon>Nectriaceae</taxon>
        <taxon>Fusarium</taxon>
        <taxon>Fusarium solani species complex</taxon>
    </lineage>
</organism>
<keyword evidence="2" id="KW-1185">Reference proteome</keyword>
<dbReference type="Proteomes" id="UP000287124">
    <property type="component" value="Unassembled WGS sequence"/>
</dbReference>
<evidence type="ECO:0000313" key="2">
    <source>
        <dbReference type="Proteomes" id="UP000287124"/>
    </source>
</evidence>
<sequence>MGVSSGSCAFPEEAWVRARLGAVKRAAIGQRLGSKRTSTAAAHCPSTATDCDFTATASAHPHPSIIAHCTFPSVDTPTTSSITTITTGQSITDSWESACSTDTSDASLSGYNAHCISSPVARAFGAFVPDQISMAVSAGLLVGHDTRTGQIMLTPLDWTAGYLLDA</sequence>
<dbReference type="EMBL" id="MIKF01000913">
    <property type="protein sequence ID" value="RTE68351.1"/>
    <property type="molecule type" value="Genomic_DNA"/>
</dbReference>
<protein>
    <submittedName>
        <fullName evidence="1">Uncharacterized protein</fullName>
    </submittedName>
</protein>
<comment type="caution">
    <text evidence="1">The sequence shown here is derived from an EMBL/GenBank/DDBJ whole genome shotgun (WGS) entry which is preliminary data.</text>
</comment>
<reference evidence="1 2" key="1">
    <citation type="submission" date="2017-06" db="EMBL/GenBank/DDBJ databases">
        <title>Comparative genomic analysis of Ambrosia Fusariam Clade fungi.</title>
        <authorList>
            <person name="Stajich J.E."/>
            <person name="Carrillo J."/>
            <person name="Kijimoto T."/>
            <person name="Eskalen A."/>
            <person name="O'Donnell K."/>
            <person name="Kasson M."/>
        </authorList>
    </citation>
    <scope>NUCLEOTIDE SEQUENCE [LARGE SCALE GENOMIC DNA]</scope>
    <source>
        <strain evidence="1 2">UCR1854</strain>
    </source>
</reference>
<evidence type="ECO:0000313" key="1">
    <source>
        <dbReference type="EMBL" id="RTE68351.1"/>
    </source>
</evidence>